<name>A0ABW3S826_9BACL</name>
<feature type="domain" description="Alpha fucosidase A-like C-terminal" evidence="3">
    <location>
        <begin position="730"/>
        <end position="787"/>
    </location>
</feature>
<protein>
    <submittedName>
        <fullName evidence="5">Glycoside hydrolase N-terminal domain-containing protein</fullName>
    </submittedName>
</protein>
<dbReference type="EMBL" id="JBHTKZ010000007">
    <property type="protein sequence ID" value="MFD1180952.1"/>
    <property type="molecule type" value="Genomic_DNA"/>
</dbReference>
<comment type="caution">
    <text evidence="5">The sequence shown here is derived from an EMBL/GenBank/DDBJ whole genome shotgun (WGS) entry which is preliminary data.</text>
</comment>
<dbReference type="PANTHER" id="PTHR31084">
    <property type="entry name" value="ALPHA-L-FUCOSIDASE 2"/>
    <property type="match status" value="1"/>
</dbReference>
<dbReference type="GO" id="GO:0016787">
    <property type="term" value="F:hydrolase activity"/>
    <property type="evidence" value="ECO:0007669"/>
    <property type="project" value="UniProtKB-KW"/>
</dbReference>
<accession>A0ABW3S826</accession>
<feature type="region of interest" description="Disordered" evidence="1">
    <location>
        <begin position="120"/>
        <end position="145"/>
    </location>
</feature>
<dbReference type="PIRSF" id="PIRSF007663">
    <property type="entry name" value="UCP007663"/>
    <property type="match status" value="1"/>
</dbReference>
<evidence type="ECO:0000259" key="2">
    <source>
        <dbReference type="Pfam" id="PF14498"/>
    </source>
</evidence>
<dbReference type="InterPro" id="IPR027414">
    <property type="entry name" value="GH95_N_dom"/>
</dbReference>
<evidence type="ECO:0000256" key="1">
    <source>
        <dbReference type="SAM" id="MobiDB-lite"/>
    </source>
</evidence>
<reference evidence="6" key="1">
    <citation type="journal article" date="2019" name="Int. J. Syst. Evol. Microbiol.">
        <title>The Global Catalogue of Microorganisms (GCM) 10K type strain sequencing project: providing services to taxonomists for standard genome sequencing and annotation.</title>
        <authorList>
            <consortium name="The Broad Institute Genomics Platform"/>
            <consortium name="The Broad Institute Genome Sequencing Center for Infectious Disease"/>
            <person name="Wu L."/>
            <person name="Ma J."/>
        </authorList>
    </citation>
    <scope>NUCLEOTIDE SEQUENCE [LARGE SCALE GENOMIC DNA]</scope>
    <source>
        <strain evidence="6">CCUG 48216</strain>
    </source>
</reference>
<keyword evidence="5" id="KW-0378">Hydrolase</keyword>
<feature type="domain" description="Glycosyl hydrolase family 95 catalytic" evidence="4">
    <location>
        <begin position="304"/>
        <end position="724"/>
    </location>
</feature>
<dbReference type="Pfam" id="PF22124">
    <property type="entry name" value="Glyco_hydro_95_cat"/>
    <property type="match status" value="1"/>
</dbReference>
<dbReference type="Gene3D" id="1.50.10.10">
    <property type="match status" value="1"/>
</dbReference>
<dbReference type="InterPro" id="IPR054363">
    <property type="entry name" value="GH95_cat"/>
</dbReference>
<dbReference type="SUPFAM" id="SSF48208">
    <property type="entry name" value="Six-hairpin glycosidases"/>
    <property type="match status" value="1"/>
</dbReference>
<evidence type="ECO:0000259" key="4">
    <source>
        <dbReference type="Pfam" id="PF22124"/>
    </source>
</evidence>
<dbReference type="InterPro" id="IPR012341">
    <property type="entry name" value="6hp_glycosidase-like_sf"/>
</dbReference>
<dbReference type="InterPro" id="IPR016518">
    <property type="entry name" value="Alpha-L-fucosidase"/>
</dbReference>
<gene>
    <name evidence="5" type="ORF">ACFQ2Z_06250</name>
</gene>
<dbReference type="RefSeq" id="WP_240267959.1">
    <property type="nucleotide sequence ID" value="NZ_JAKSXN010000006.1"/>
</dbReference>
<feature type="domain" description="Glycosyl hydrolase family 95 N-terminal" evidence="2">
    <location>
        <begin position="148"/>
        <end position="284"/>
    </location>
</feature>
<sequence>MKENAAERGSTRLWYDKPAAAWPQGLPVGNGRIGAVVMAAPDREVWNLTESTYWSGRADEGAPAATGGKAALAAIRERLFAGDYAGGDRLAKQALQPPKPNFGTHLAMCDVVIEFAGSGEETDEGGLGGPGGFVPARSGEPGRTGMSDGSFVPFRRELDLATALLTTTAGPPGSTLVRELFASHADDVLVSRIGSEAAGGVSFTLAIAGLTPEFAVSAEGEAALEFRGRATETVHSDGACGVMCRGRIELETRGGSIRVQDGRLVVIGADEACIYLAVATDYRSESRAWERAARLQTALALSKGYERLRASHLADYEPLFRRVSVDLGPSGAADLPTDQRMQLLRKEGGNDPQLFALFLQYGRYLTLAGSREDSPLPLHLQGVWNDGEACRMGWSCDYHLDVNTEMNYYPTEAVHLGESQLPLMRYLEDLARAGRKTARDTYGSPGWVAHVFSNVWGFTEPGWDTSWGLNVTGGLWLAMQMIEHYRYGLDRAFLEKQAYPVLREAALFFLDYMTVHPKYGWLVTGPSNSPENHFYPGRPEEGHWQLSMGPTMDQVLVRELFTFCLEAAELLEEDVELRERLVSAISMLPPLQVGQKGQLQEWLEDFEEAQPEHRHLSHLFALYPAHQITPEETPELAAAARVTLENRMQQDELEDIEFTAALFGLFFARLGDGNRALKHISHLVGELCFDNLFSYSKAGIAGAETNIFVIDGNFGGTAAIAEMLLQSRPGGEIRLLPALPAAWPTGRVTGLRAKGNAEVDLAWEAGRLTTAVIRTHSPGSLTVCLGDHRIAIAAEAGGEYELNGPDLRFARMN</sequence>
<dbReference type="PANTHER" id="PTHR31084:SF0">
    <property type="entry name" value="ALPHA-L-FUCOSIDASE 2"/>
    <property type="match status" value="1"/>
</dbReference>
<proteinExistence type="predicted"/>
<evidence type="ECO:0000259" key="3">
    <source>
        <dbReference type="Pfam" id="PF21307"/>
    </source>
</evidence>
<feature type="domain" description="Glycosyl hydrolase family 95 N-terminal" evidence="2">
    <location>
        <begin position="13"/>
        <end position="118"/>
    </location>
</feature>
<dbReference type="InterPro" id="IPR008928">
    <property type="entry name" value="6-hairpin_glycosidase_sf"/>
</dbReference>
<dbReference type="Gene3D" id="2.70.98.50">
    <property type="entry name" value="putative glycoside hydrolase family protein from bacillus halodurans"/>
    <property type="match status" value="1"/>
</dbReference>
<evidence type="ECO:0000313" key="6">
    <source>
        <dbReference type="Proteomes" id="UP001597211"/>
    </source>
</evidence>
<organism evidence="5 6">
    <name type="scientific">Paenibacillus timonensis</name>
    <dbReference type="NCBI Taxonomy" id="225915"/>
    <lineage>
        <taxon>Bacteria</taxon>
        <taxon>Bacillati</taxon>
        <taxon>Bacillota</taxon>
        <taxon>Bacilli</taxon>
        <taxon>Bacillales</taxon>
        <taxon>Paenibacillaceae</taxon>
        <taxon>Paenibacillus</taxon>
    </lineage>
</organism>
<dbReference type="InterPro" id="IPR049053">
    <property type="entry name" value="AFCA-like_C"/>
</dbReference>
<keyword evidence="6" id="KW-1185">Reference proteome</keyword>
<dbReference type="Pfam" id="PF21307">
    <property type="entry name" value="Glyco_hydro_95_C"/>
    <property type="match status" value="1"/>
</dbReference>
<evidence type="ECO:0000313" key="5">
    <source>
        <dbReference type="EMBL" id="MFD1180952.1"/>
    </source>
</evidence>
<dbReference type="Pfam" id="PF14498">
    <property type="entry name" value="Glyco_hyd_65N_2"/>
    <property type="match status" value="2"/>
</dbReference>
<dbReference type="Proteomes" id="UP001597211">
    <property type="component" value="Unassembled WGS sequence"/>
</dbReference>